<dbReference type="Proteomes" id="UP000319449">
    <property type="component" value="Unassembled WGS sequence"/>
</dbReference>
<keyword evidence="1" id="KW-0846">Cobalamin</keyword>
<organism evidence="4 5">
    <name type="scientific">Geobacter argillaceus</name>
    <dbReference type="NCBI Taxonomy" id="345631"/>
    <lineage>
        <taxon>Bacteria</taxon>
        <taxon>Pseudomonadati</taxon>
        <taxon>Thermodesulfobacteriota</taxon>
        <taxon>Desulfuromonadia</taxon>
        <taxon>Geobacterales</taxon>
        <taxon>Geobacteraceae</taxon>
        <taxon>Geobacter</taxon>
    </lineage>
</organism>
<dbReference type="Gene3D" id="3.90.970.10">
    <property type="match status" value="1"/>
</dbReference>
<evidence type="ECO:0000313" key="5">
    <source>
        <dbReference type="Proteomes" id="UP000319449"/>
    </source>
</evidence>
<dbReference type="Pfam" id="PF06368">
    <property type="entry name" value="Met_asp_mut_E"/>
    <property type="match status" value="1"/>
</dbReference>
<keyword evidence="2" id="KW-0413">Isomerase</keyword>
<dbReference type="RefSeq" id="WP_145017929.1">
    <property type="nucleotide sequence ID" value="NZ_VLLN01000003.1"/>
</dbReference>
<sequence length="489" mass="54895">MTVKIRNKQLTDEQFFKIRKEEVLSQWETGKGVENLDENIDAARELSKGKNSALSFKHAKETGTHVLIPQFGRALTEYMTEGMPFVERESDLLEGGQWLIYSDSYTRKCDFKSAAKGIERSKKEGMSMLNGWPVVNFGVEDARKIMKASHLPIHFNSTDEDGRLASEIVLAAGWSACTVRSLQEVIAHCKDITLEEQIRINQYEARLAGIYTEKGVPICPQNPSNLSGYDSAGFRSFVCVSEALLGAEQGVKHQHLLHGLNMNLIQDIAMIRVTERLCYEYCARFGYHDVEFYAGAFPFLGAWPPREEEANAMIAWNAVIPIMGGFPGVLLKCQDEALATPTKEGMAKSVRLAKHLLTLMGNQKFPENEKLAREEAIIEMEVRALMEKCLEAGDGDIAVGLCKGVEVGWIDTMLTPWKHNQGNVLVMRDAENAVRYLNSGNIPLPQEVKDYHREKISEREKKENRVAGLDMVVHDLQFASVLKGKKHDS</sequence>
<name>A0A562WT44_9BACT</name>
<protein>
    <submittedName>
        <fullName evidence="4">Glutamate mutase subunit E</fullName>
    </submittedName>
</protein>
<dbReference type="OrthoDB" id="5332339at2"/>
<accession>A0A562WT44</accession>
<dbReference type="InterPro" id="IPR014714">
    <property type="entry name" value="Glu_mut_E_C_dom_sf"/>
</dbReference>
<dbReference type="InterPro" id="IPR016176">
    <property type="entry name" value="Cbl-dep_enz_cat"/>
</dbReference>
<comment type="caution">
    <text evidence="4">The sequence shown here is derived from an EMBL/GenBank/DDBJ whole genome shotgun (WGS) entry which is preliminary data.</text>
</comment>
<reference evidence="4 5" key="1">
    <citation type="submission" date="2019-07" db="EMBL/GenBank/DDBJ databases">
        <title>Genomic Encyclopedia of Archaeal and Bacterial Type Strains, Phase II (KMG-II): from individual species to whole genera.</title>
        <authorList>
            <person name="Goeker M."/>
        </authorList>
    </citation>
    <scope>NUCLEOTIDE SEQUENCE [LARGE SCALE GENOMIC DNA]</scope>
    <source>
        <strain evidence="4 5">ATCC BAA-1139</strain>
    </source>
</reference>
<dbReference type="GO" id="GO:0019670">
    <property type="term" value="P:anaerobic L-glutamate catabolic process"/>
    <property type="evidence" value="ECO:0007669"/>
    <property type="project" value="InterPro"/>
</dbReference>
<keyword evidence="3" id="KW-0170">Cobalt</keyword>
<dbReference type="InterPro" id="IPR006396">
    <property type="entry name" value="Glu_mut_E"/>
</dbReference>
<evidence type="ECO:0000313" key="4">
    <source>
        <dbReference type="EMBL" id="TWJ32614.1"/>
    </source>
</evidence>
<dbReference type="GO" id="GO:0031419">
    <property type="term" value="F:cobalamin binding"/>
    <property type="evidence" value="ECO:0007669"/>
    <property type="project" value="UniProtKB-KW"/>
</dbReference>
<evidence type="ECO:0000256" key="3">
    <source>
        <dbReference type="ARBA" id="ARBA00023285"/>
    </source>
</evidence>
<dbReference type="AlphaFoldDB" id="A0A562WT44"/>
<dbReference type="Gene3D" id="3.20.20.240">
    <property type="entry name" value="Methylmalonyl-CoA mutase"/>
    <property type="match status" value="1"/>
</dbReference>
<dbReference type="EMBL" id="VLLN01000003">
    <property type="protein sequence ID" value="TWJ32614.1"/>
    <property type="molecule type" value="Genomic_DNA"/>
</dbReference>
<dbReference type="SUPFAM" id="SSF51703">
    <property type="entry name" value="Cobalamin (vitamin B12)-dependent enzymes"/>
    <property type="match status" value="1"/>
</dbReference>
<gene>
    <name evidence="4" type="ORF">JN12_00588</name>
</gene>
<evidence type="ECO:0000256" key="1">
    <source>
        <dbReference type="ARBA" id="ARBA00022628"/>
    </source>
</evidence>
<evidence type="ECO:0000256" key="2">
    <source>
        <dbReference type="ARBA" id="ARBA00023235"/>
    </source>
</evidence>
<proteinExistence type="predicted"/>
<keyword evidence="5" id="KW-1185">Reference proteome</keyword>
<dbReference type="GO" id="GO:0050097">
    <property type="term" value="F:methylaspartate mutase activity"/>
    <property type="evidence" value="ECO:0007669"/>
    <property type="project" value="InterPro"/>
</dbReference>